<dbReference type="AlphaFoldDB" id="A0A0M9FWD6"/>
<dbReference type="VEuPathDB" id="TriTrypDB:LpyrH10_17_1560"/>
<proteinExistence type="predicted"/>
<feature type="region of interest" description="Disordered" evidence="1">
    <location>
        <begin position="223"/>
        <end position="256"/>
    </location>
</feature>
<dbReference type="PANTHER" id="PTHR11645">
    <property type="entry name" value="PYRROLINE-5-CARBOXYLATE REDUCTASE"/>
    <property type="match status" value="1"/>
</dbReference>
<name>A0A0M9FWD6_LEPPY</name>
<gene>
    <name evidence="2" type="ORF">ABB37_07224</name>
</gene>
<dbReference type="OMA" id="GGTCCEL"/>
<dbReference type="GO" id="GO:0055129">
    <property type="term" value="P:L-proline biosynthetic process"/>
    <property type="evidence" value="ECO:0007669"/>
    <property type="project" value="TreeGrafter"/>
</dbReference>
<evidence type="ECO:0000256" key="1">
    <source>
        <dbReference type="SAM" id="MobiDB-lite"/>
    </source>
</evidence>
<keyword evidence="3" id="KW-1185">Reference proteome</keyword>
<dbReference type="OrthoDB" id="248224at2759"/>
<feature type="region of interest" description="Disordered" evidence="1">
    <location>
        <begin position="73"/>
        <end position="101"/>
    </location>
</feature>
<organism evidence="2 3">
    <name type="scientific">Leptomonas pyrrhocoris</name>
    <name type="common">Firebug parasite</name>
    <dbReference type="NCBI Taxonomy" id="157538"/>
    <lineage>
        <taxon>Eukaryota</taxon>
        <taxon>Discoba</taxon>
        <taxon>Euglenozoa</taxon>
        <taxon>Kinetoplastea</taxon>
        <taxon>Metakinetoplastina</taxon>
        <taxon>Trypanosomatida</taxon>
        <taxon>Trypanosomatidae</taxon>
        <taxon>Leishmaniinae</taxon>
        <taxon>Leptomonas</taxon>
    </lineage>
</organism>
<dbReference type="RefSeq" id="XP_015655782.1">
    <property type="nucleotide sequence ID" value="XM_015805776.1"/>
</dbReference>
<dbReference type="GO" id="GO:0004735">
    <property type="term" value="F:pyrroline-5-carboxylate reductase activity"/>
    <property type="evidence" value="ECO:0007669"/>
    <property type="project" value="TreeGrafter"/>
</dbReference>
<dbReference type="EMBL" id="LGTL01000017">
    <property type="protein sequence ID" value="KPA77343.1"/>
    <property type="molecule type" value="Genomic_DNA"/>
</dbReference>
<accession>A0A0M9FWD6</accession>
<feature type="region of interest" description="Disordered" evidence="1">
    <location>
        <begin position="535"/>
        <end position="564"/>
    </location>
</feature>
<dbReference type="Proteomes" id="UP000037923">
    <property type="component" value="Unassembled WGS sequence"/>
</dbReference>
<dbReference type="GeneID" id="26907510"/>
<feature type="compositionally biased region" description="Low complexity" evidence="1">
    <location>
        <begin position="73"/>
        <end position="92"/>
    </location>
</feature>
<dbReference type="PANTHER" id="PTHR11645:SF58">
    <property type="entry name" value="NADP-DEPENDENT OXIDOREDUCTASE DOMAIN-CONTAINING PROTEIN 1"/>
    <property type="match status" value="1"/>
</dbReference>
<feature type="compositionally biased region" description="Basic and acidic residues" evidence="1">
    <location>
        <begin position="547"/>
        <end position="558"/>
    </location>
</feature>
<protein>
    <recommendedName>
        <fullName evidence="4">Pyrroline-5-carboxylate reductase catalytic N-terminal domain-containing protein</fullName>
    </recommendedName>
</protein>
<evidence type="ECO:0008006" key="4">
    <source>
        <dbReference type="Google" id="ProtNLM"/>
    </source>
</evidence>
<evidence type="ECO:0000313" key="3">
    <source>
        <dbReference type="Proteomes" id="UP000037923"/>
    </source>
</evidence>
<feature type="compositionally biased region" description="Low complexity" evidence="1">
    <location>
        <begin position="241"/>
        <end position="256"/>
    </location>
</feature>
<feature type="compositionally biased region" description="Low complexity" evidence="1">
    <location>
        <begin position="536"/>
        <end position="546"/>
    </location>
</feature>
<comment type="caution">
    <text evidence="2">The sequence shown here is derived from an EMBL/GenBank/DDBJ whole genome shotgun (WGS) entry which is preliminary data.</text>
</comment>
<evidence type="ECO:0000313" key="2">
    <source>
        <dbReference type="EMBL" id="KPA77343.1"/>
    </source>
</evidence>
<dbReference type="Gene3D" id="3.40.50.720">
    <property type="entry name" value="NAD(P)-binding Rossmann-like Domain"/>
    <property type="match status" value="1"/>
</dbReference>
<reference evidence="2 3" key="1">
    <citation type="submission" date="2015-07" db="EMBL/GenBank/DDBJ databases">
        <title>High-quality genome of monoxenous trypanosomatid Leptomonas pyrrhocoris.</title>
        <authorList>
            <person name="Flegontov P."/>
            <person name="Butenko A."/>
            <person name="Firsov S."/>
            <person name="Vlcek C."/>
            <person name="Logacheva M.D."/>
            <person name="Field M."/>
            <person name="Filatov D."/>
            <person name="Flegontova O."/>
            <person name="Gerasimov E."/>
            <person name="Jackson A.P."/>
            <person name="Kelly S."/>
            <person name="Opperdoes F."/>
            <person name="O'Reilly A."/>
            <person name="Votypka J."/>
            <person name="Yurchenko V."/>
            <person name="Lukes J."/>
        </authorList>
    </citation>
    <scope>NUCLEOTIDE SEQUENCE [LARGE SCALE GENOMIC DNA]</scope>
    <source>
        <strain evidence="2">H10</strain>
    </source>
</reference>
<sequence length="606" mass="63696">MNPDSALLLQTVLGERGCVDATLQDTAATVPFVYRVLAEQSVYVVYAVSVMKALLHEKDAAFAHLARWQAQRSAPSTTTTTASPPLTRSSRPNSTPTPAEKTLLGVPADLPAVAPSDSLDLFVTIIGGGTCCELLLRLLCENNTDNSSSSGALAHRLVHPSHLSVVTRQPERLARHAQRGVHCLKRRHGRTAVMRSDVVLLTCPPALFREVANDVNTPQSVPAAAAGAMGAERPTEATNTPKASPAPASNDSAASPSSVLQPTAVLVSCMAGVPVRKVAIAFHRTPELTLTMRVAPHDGVLDDADAAAAAAMEEDEENGDGGASAYGCTPPSLQQVARLYQDASGQYKEARIADMRCNISFLRPAVLQQQQLLAKQAARTTSHAARTVRFAGQGVWGAADAPGHGTHNPPRSAVGPSSVLSRLAAPRLTDFTAGHHAATAPSLATFLDLWRRLQSYVRATFAEALQKARSHGHGAKTASSGLISVVLPENAYASPRAAGEVEAELLPALTLLPASKTVLVWEAWWGSGIDGGDRGGSAAASSATDAQRGDDDVDDARTTRSSTLSPQVTAVTGAWLRSVYASDAALMADLELQYQRVLEGPPPCIY</sequence>